<gene>
    <name evidence="2" type="ORF">POL58_03825</name>
</gene>
<feature type="region of interest" description="Disordered" evidence="1">
    <location>
        <begin position="103"/>
        <end position="125"/>
    </location>
</feature>
<evidence type="ECO:0000313" key="3">
    <source>
        <dbReference type="Proteomes" id="UP001217838"/>
    </source>
</evidence>
<evidence type="ECO:0000256" key="1">
    <source>
        <dbReference type="SAM" id="MobiDB-lite"/>
    </source>
</evidence>
<feature type="region of interest" description="Disordered" evidence="1">
    <location>
        <begin position="191"/>
        <end position="218"/>
    </location>
</feature>
<reference evidence="2 3" key="1">
    <citation type="submission" date="2022-11" db="EMBL/GenBank/DDBJ databases">
        <title>Minimal conservation of predation-associated metabolite biosynthetic gene clusters underscores biosynthetic potential of Myxococcota including descriptions for ten novel species: Archangium lansinium sp. nov., Myxococcus landrumus sp. nov., Nannocystis bai.</title>
        <authorList>
            <person name="Ahearne A."/>
            <person name="Stevens C."/>
            <person name="Dowd S."/>
        </authorList>
    </citation>
    <scope>NUCLEOTIDE SEQUENCE [LARGE SCALE GENOMIC DNA]</scope>
    <source>
        <strain evidence="2 3">NCELM</strain>
    </source>
</reference>
<dbReference type="EMBL" id="JAQNDN010000001">
    <property type="protein sequence ID" value="MDC0666846.1"/>
    <property type="molecule type" value="Genomic_DNA"/>
</dbReference>
<dbReference type="RefSeq" id="WP_271994575.1">
    <property type="nucleotide sequence ID" value="NZ_JAQNDN010000001.1"/>
</dbReference>
<sequence length="218" mass="24414">MPSAVPRSCYILELSVQPGGSRWAELHAYSEVQHVRACVEQFVANDDGLSTYHAVWYGATLGVWLVQRGEVVEFVDLEPHLSARIDGSEWVPLSQAQALVLAARPRDEDGDEEEEEEEEDDRLPADFEDCDLDAYGRMELRIDWEAVAACLPALESPQLRPGQRTTVTFRSKPEIGSYLDDGDEVRFGSWDLEGGDGLPPPFTIEGWQRDGDDDDDED</sequence>
<feature type="compositionally biased region" description="Acidic residues" evidence="1">
    <location>
        <begin position="108"/>
        <end position="125"/>
    </location>
</feature>
<comment type="caution">
    <text evidence="2">The sequence shown here is derived from an EMBL/GenBank/DDBJ whole genome shotgun (WGS) entry which is preliminary data.</text>
</comment>
<protein>
    <submittedName>
        <fullName evidence="2">Uncharacterized protein</fullName>
    </submittedName>
</protein>
<organism evidence="2 3">
    <name type="scientific">Nannocystis radixulma</name>
    <dbReference type="NCBI Taxonomy" id="2995305"/>
    <lineage>
        <taxon>Bacteria</taxon>
        <taxon>Pseudomonadati</taxon>
        <taxon>Myxococcota</taxon>
        <taxon>Polyangia</taxon>
        <taxon>Nannocystales</taxon>
        <taxon>Nannocystaceae</taxon>
        <taxon>Nannocystis</taxon>
    </lineage>
</organism>
<keyword evidence="3" id="KW-1185">Reference proteome</keyword>
<name>A0ABT5B1A9_9BACT</name>
<accession>A0ABT5B1A9</accession>
<evidence type="ECO:0000313" key="2">
    <source>
        <dbReference type="EMBL" id="MDC0666846.1"/>
    </source>
</evidence>
<dbReference type="Proteomes" id="UP001217838">
    <property type="component" value="Unassembled WGS sequence"/>
</dbReference>
<proteinExistence type="predicted"/>